<evidence type="ECO:0000259" key="2">
    <source>
        <dbReference type="Pfam" id="PF26381"/>
    </source>
</evidence>
<feature type="domain" description="ATPase PglY C-terminal" evidence="3">
    <location>
        <begin position="991"/>
        <end position="1167"/>
    </location>
</feature>
<dbReference type="Pfam" id="PF26381">
    <property type="entry name" value="BREX_PglY_5th"/>
    <property type="match status" value="1"/>
</dbReference>
<protein>
    <recommendedName>
        <fullName evidence="6">Phage resistance protein</fullName>
    </recommendedName>
</protein>
<evidence type="ECO:0000313" key="5">
    <source>
        <dbReference type="Proteomes" id="UP000599074"/>
    </source>
</evidence>
<reference evidence="4" key="1">
    <citation type="submission" date="2021-01" db="EMBL/GenBank/DDBJ databases">
        <title>Whole genome shotgun sequence of Planosporangium mesophilum NBRC 109066.</title>
        <authorList>
            <person name="Komaki H."/>
            <person name="Tamura T."/>
        </authorList>
    </citation>
    <scope>NUCLEOTIDE SEQUENCE</scope>
    <source>
        <strain evidence="4">NBRC 109066</strain>
    </source>
</reference>
<dbReference type="Pfam" id="PF26382">
    <property type="entry name" value="BREX_PglY_6th"/>
    <property type="match status" value="1"/>
</dbReference>
<comment type="caution">
    <text evidence="4">The sequence shown here is derived from an EMBL/GenBank/DDBJ whole genome shotgun (WGS) entry which is preliminary data.</text>
</comment>
<evidence type="ECO:0008006" key="6">
    <source>
        <dbReference type="Google" id="ProtNLM"/>
    </source>
</evidence>
<dbReference type="EMBL" id="BOON01000030">
    <property type="protein sequence ID" value="GII23647.1"/>
    <property type="molecule type" value="Genomic_DNA"/>
</dbReference>
<proteinExistence type="predicted"/>
<sequence length="1227" mass="134518">MTLLRDVITIPERVSDSDFVMRLSEGVAQAHATLQDYVVTDSLKRNFAQALGLVGQGIETGKSQAAFLHGSFGAGKSHFMAVLHEILRRNPEARAIPELADEVADSDRWLTGRKVLPLTYHMLGARSVEEAVLGGYRAQIAALHPDAPPPAVHKSDGLLEDAAKQRALLGDEKFFQVLSNGSGASAGWGTYRGGWDAQSYAAAAAAAPGTPDRDRLVSGLTAAFYSNAVHSGEYLDIDTGLAVLSQHAKSLKYDVVVLFLDELVLWLSQHLSNLEFVNNEGGKLAKFVESADAHRPVPLVSFVARQRDLAEFLGPHVPGAERQAFADVFRHGRGRFASIPLEERNLPLIAERRLLAPKDATVKKVLDDAFASLTRRPDVWDTLRLGAQFDDAGIGSDEQVFRRLYPFSPALVAALVALSQALQRERTALKTMLRLLVDRRETLQVNDLLGVAELFDELIGKGELPDEPTLRRHFETARTLYRNRLRPALLRRNHLDEAGAAGAPESHQFHIDDKLVKTLLLAALVPDVPALSNLTAAKLHALNYGSIDSPLPGMEPQLVLGRLRELTTEAPEIRVGEGPDPVVSVELSEVDYAQILDRVPTTEDTPGARRRLLRELICAELGVKAAEGVYSELPHHRDWRGRRHQIDVLFGNVRNRNELPDSTLATGSDTWRVVIDYPFDDEQHSRLDDFARVESLINNQVKGRTVFWLPLYLTEDRLGSVGTLVKLNYVLAGGGDDRLRALAPDLLPADRAQAKLMLEQQQKAVIGRILDCLKQAYGAAKPQPGDVEPDTETVFVTLEPGLGVDNPVGGTLKAAFDHLTGQVLAWSFPGTPNLPEDEPVVRPAELRKVLEYARKAVADDARRATVDQADRQTVRRIANNLQLGELSENQYVLNLTTSWWSRHLLQGARAQGYADRYPVSVLRGLLDQPQDRGFDRLLQNLIIAVFALDQDLAWYRYEAPVPIADLQGITDDLELRQPRLPKAEAWAAVIQKAPALFGGAYPPLRSAANLADFSRTVRAAARQYSTSAQELVKLLGAHAGQLGIDPSATEGRLATARRVAELLRQLTQESDDVVLVEILEASDLGVPDKTAARAMRSAPTLVDALAKTHWTTLDTVAAIADERAEQVQTLRDELAISARTEQLAADLVEALDKAIKRAQDILVKTPPPPPVVVNPPPTPTPPVLPPNAKGGQRSVRSVSELQAAVDEIRTAIGDNPTRTVRITWVVE</sequence>
<feature type="compositionally biased region" description="Pro residues" evidence="1">
    <location>
        <begin position="1166"/>
        <end position="1185"/>
    </location>
</feature>
<accession>A0A8J3X0T3</accession>
<dbReference type="RefSeq" id="WP_168116349.1">
    <property type="nucleotide sequence ID" value="NZ_BOON01000030.1"/>
</dbReference>
<dbReference type="InterPro" id="IPR058748">
    <property type="entry name" value="PglY_5th"/>
</dbReference>
<gene>
    <name evidence="4" type="ORF">Pme01_32440</name>
</gene>
<evidence type="ECO:0000259" key="3">
    <source>
        <dbReference type="Pfam" id="PF26382"/>
    </source>
</evidence>
<organism evidence="4 5">
    <name type="scientific">Planosporangium mesophilum</name>
    <dbReference type="NCBI Taxonomy" id="689768"/>
    <lineage>
        <taxon>Bacteria</taxon>
        <taxon>Bacillati</taxon>
        <taxon>Actinomycetota</taxon>
        <taxon>Actinomycetes</taxon>
        <taxon>Micromonosporales</taxon>
        <taxon>Micromonosporaceae</taxon>
        <taxon>Planosporangium</taxon>
    </lineage>
</organism>
<feature type="domain" description="ATPase PglY 5th" evidence="2">
    <location>
        <begin position="844"/>
        <end position="947"/>
    </location>
</feature>
<evidence type="ECO:0000256" key="1">
    <source>
        <dbReference type="SAM" id="MobiDB-lite"/>
    </source>
</evidence>
<name>A0A8J3X0T3_9ACTN</name>
<evidence type="ECO:0000313" key="4">
    <source>
        <dbReference type="EMBL" id="GII23647.1"/>
    </source>
</evidence>
<dbReference type="InterPro" id="IPR058747">
    <property type="entry name" value="PglY_C"/>
</dbReference>
<feature type="region of interest" description="Disordered" evidence="1">
    <location>
        <begin position="1166"/>
        <end position="1193"/>
    </location>
</feature>
<dbReference type="AlphaFoldDB" id="A0A8J3X0T3"/>
<keyword evidence="5" id="KW-1185">Reference proteome</keyword>
<dbReference type="Proteomes" id="UP000599074">
    <property type="component" value="Unassembled WGS sequence"/>
</dbReference>